<proteinExistence type="predicted"/>
<reference evidence="1" key="1">
    <citation type="journal article" date="2021" name="Environ. Microbiol.">
        <title>Gene family expansions and transcriptome signatures uncover fungal adaptations to wood decay.</title>
        <authorList>
            <person name="Hage H."/>
            <person name="Miyauchi S."/>
            <person name="Viragh M."/>
            <person name="Drula E."/>
            <person name="Min B."/>
            <person name="Chaduli D."/>
            <person name="Navarro D."/>
            <person name="Favel A."/>
            <person name="Norest M."/>
            <person name="Lesage-Meessen L."/>
            <person name="Balint B."/>
            <person name="Merenyi Z."/>
            <person name="de Eugenio L."/>
            <person name="Morin E."/>
            <person name="Martinez A.T."/>
            <person name="Baldrian P."/>
            <person name="Stursova M."/>
            <person name="Martinez M.J."/>
            <person name="Novotny C."/>
            <person name="Magnuson J.K."/>
            <person name="Spatafora J.W."/>
            <person name="Maurice S."/>
            <person name="Pangilinan J."/>
            <person name="Andreopoulos W."/>
            <person name="LaButti K."/>
            <person name="Hundley H."/>
            <person name="Na H."/>
            <person name="Kuo A."/>
            <person name="Barry K."/>
            <person name="Lipzen A."/>
            <person name="Henrissat B."/>
            <person name="Riley R."/>
            <person name="Ahrendt S."/>
            <person name="Nagy L.G."/>
            <person name="Grigoriev I.V."/>
            <person name="Martin F."/>
            <person name="Rosso M.N."/>
        </authorList>
    </citation>
    <scope>NUCLEOTIDE SEQUENCE</scope>
    <source>
        <strain evidence="1">CBS 384.51</strain>
    </source>
</reference>
<evidence type="ECO:0000313" key="1">
    <source>
        <dbReference type="EMBL" id="KAI0090917.1"/>
    </source>
</evidence>
<sequence length="130" mass="13684">MHFATAFLSILSSLLVSQRTVAAPTTELEVANTTSAAATANILICSDSQFNGNCGDFSIGNNECLTFPSNLQKDVSSIALFNGGSYGCEAYVDVACFADQGNFFFSTAQGDLSSTGFNDRLSSVICSYNL</sequence>
<dbReference type="Proteomes" id="UP001055072">
    <property type="component" value="Unassembled WGS sequence"/>
</dbReference>
<evidence type="ECO:0000313" key="2">
    <source>
        <dbReference type="Proteomes" id="UP001055072"/>
    </source>
</evidence>
<comment type="caution">
    <text evidence="1">The sequence shown here is derived from an EMBL/GenBank/DDBJ whole genome shotgun (WGS) entry which is preliminary data.</text>
</comment>
<name>A0ACB8U951_9APHY</name>
<organism evidence="1 2">
    <name type="scientific">Irpex rosettiformis</name>
    <dbReference type="NCBI Taxonomy" id="378272"/>
    <lineage>
        <taxon>Eukaryota</taxon>
        <taxon>Fungi</taxon>
        <taxon>Dikarya</taxon>
        <taxon>Basidiomycota</taxon>
        <taxon>Agaricomycotina</taxon>
        <taxon>Agaricomycetes</taxon>
        <taxon>Polyporales</taxon>
        <taxon>Irpicaceae</taxon>
        <taxon>Irpex</taxon>
    </lineage>
</organism>
<accession>A0ACB8U951</accession>
<keyword evidence="2" id="KW-1185">Reference proteome</keyword>
<protein>
    <submittedName>
        <fullName evidence="1">Uncharacterized protein</fullName>
    </submittedName>
</protein>
<dbReference type="EMBL" id="MU274906">
    <property type="protein sequence ID" value="KAI0090917.1"/>
    <property type="molecule type" value="Genomic_DNA"/>
</dbReference>
<gene>
    <name evidence="1" type="ORF">BDY19DRAFT_932394</name>
</gene>